<dbReference type="PANTHER" id="PTHR16024:SF15">
    <property type="entry name" value="XK-RELATED PROTEIN 5"/>
    <property type="match status" value="1"/>
</dbReference>
<comment type="subcellular location">
    <subcellularLocation>
        <location evidence="1">Cell membrane</location>
        <topology evidence="1">Multi-pass membrane protein</topology>
    </subcellularLocation>
    <subcellularLocation>
        <location evidence="7">Membrane</location>
        <topology evidence="7">Multi-pass membrane protein</topology>
    </subcellularLocation>
</comment>
<reference evidence="9" key="1">
    <citation type="thesis" date="2020" institute="ProQuest LLC" country="789 East Eisenhower Parkway, Ann Arbor, MI, USA">
        <title>Comparative Genomics and Chromosome Evolution.</title>
        <authorList>
            <person name="Mudd A.B."/>
        </authorList>
    </citation>
    <scope>NUCLEOTIDE SEQUENCE</scope>
    <source>
        <strain evidence="9">237g6f4</strain>
        <tissue evidence="9">Blood</tissue>
    </source>
</reference>
<dbReference type="AlphaFoldDB" id="A0AAV6YST7"/>
<proteinExistence type="inferred from homology"/>
<evidence type="ECO:0000256" key="5">
    <source>
        <dbReference type="ARBA" id="ARBA00022989"/>
    </source>
</evidence>
<organism evidence="9 10">
    <name type="scientific">Engystomops pustulosus</name>
    <name type="common">Tungara frog</name>
    <name type="synonym">Physalaemus pustulosus</name>
    <dbReference type="NCBI Taxonomy" id="76066"/>
    <lineage>
        <taxon>Eukaryota</taxon>
        <taxon>Metazoa</taxon>
        <taxon>Chordata</taxon>
        <taxon>Craniata</taxon>
        <taxon>Vertebrata</taxon>
        <taxon>Euteleostomi</taxon>
        <taxon>Amphibia</taxon>
        <taxon>Batrachia</taxon>
        <taxon>Anura</taxon>
        <taxon>Neobatrachia</taxon>
        <taxon>Hyloidea</taxon>
        <taxon>Leptodactylidae</taxon>
        <taxon>Leiuperinae</taxon>
        <taxon>Engystomops</taxon>
    </lineage>
</organism>
<gene>
    <name evidence="9" type="ORF">GDO81_025144</name>
</gene>
<comment type="caution">
    <text evidence="9">The sequence shown here is derived from an EMBL/GenBank/DDBJ whole genome shotgun (WGS) entry which is preliminary data.</text>
</comment>
<dbReference type="InterPro" id="IPR018629">
    <property type="entry name" value="XK-rel"/>
</dbReference>
<feature type="transmembrane region" description="Helical" evidence="7">
    <location>
        <begin position="18"/>
        <end position="35"/>
    </location>
</feature>
<feature type="transmembrane region" description="Helical" evidence="7">
    <location>
        <begin position="47"/>
        <end position="68"/>
    </location>
</feature>
<keyword evidence="6 7" id="KW-0472">Membrane</keyword>
<comment type="similarity">
    <text evidence="2 7">Belongs to the XK family.</text>
</comment>
<keyword evidence="10" id="KW-1185">Reference proteome</keyword>
<evidence type="ECO:0000313" key="10">
    <source>
        <dbReference type="Proteomes" id="UP000824782"/>
    </source>
</evidence>
<evidence type="ECO:0000256" key="4">
    <source>
        <dbReference type="ARBA" id="ARBA00022692"/>
    </source>
</evidence>
<name>A0AAV6YST7_ENGPU</name>
<keyword evidence="3" id="KW-1003">Cell membrane</keyword>
<dbReference type="PANTHER" id="PTHR16024">
    <property type="entry name" value="XK-RELATED PROTEIN"/>
    <property type="match status" value="1"/>
</dbReference>
<evidence type="ECO:0000256" key="3">
    <source>
        <dbReference type="ARBA" id="ARBA00022475"/>
    </source>
</evidence>
<dbReference type="GO" id="GO:0005886">
    <property type="term" value="C:plasma membrane"/>
    <property type="evidence" value="ECO:0007669"/>
    <property type="project" value="UniProtKB-SubCell"/>
</dbReference>
<evidence type="ECO:0000256" key="7">
    <source>
        <dbReference type="RuleBase" id="RU910716"/>
    </source>
</evidence>
<accession>A0AAV6YST7</accession>
<dbReference type="InterPro" id="IPR050895">
    <property type="entry name" value="XK-related_scramblase"/>
</dbReference>
<feature type="transmembrane region" description="Helical" evidence="7">
    <location>
        <begin position="80"/>
        <end position="100"/>
    </location>
</feature>
<protein>
    <recommendedName>
        <fullName evidence="7">XK-related protein</fullName>
    </recommendedName>
</protein>
<dbReference type="Proteomes" id="UP000824782">
    <property type="component" value="Unassembled WGS sequence"/>
</dbReference>
<keyword evidence="4 7" id="KW-0812">Transmembrane</keyword>
<evidence type="ECO:0000256" key="8">
    <source>
        <dbReference type="SAM" id="MobiDB-lite"/>
    </source>
</evidence>
<evidence type="ECO:0000256" key="1">
    <source>
        <dbReference type="ARBA" id="ARBA00004651"/>
    </source>
</evidence>
<dbReference type="Pfam" id="PF09815">
    <property type="entry name" value="XK-related"/>
    <property type="match status" value="1"/>
</dbReference>
<evidence type="ECO:0000313" key="9">
    <source>
        <dbReference type="EMBL" id="KAG8537066.1"/>
    </source>
</evidence>
<feature type="region of interest" description="Disordered" evidence="8">
    <location>
        <begin position="416"/>
        <end position="436"/>
    </location>
</feature>
<evidence type="ECO:0000256" key="2">
    <source>
        <dbReference type="ARBA" id="ARBA00008789"/>
    </source>
</evidence>
<keyword evidence="5 7" id="KW-1133">Transmembrane helix</keyword>
<dbReference type="EMBL" id="WNYA01034357">
    <property type="protein sequence ID" value="KAG8537066.1"/>
    <property type="molecule type" value="Genomic_DNA"/>
</dbReference>
<evidence type="ECO:0000256" key="6">
    <source>
        <dbReference type="ARBA" id="ARBA00023136"/>
    </source>
</evidence>
<sequence>MSFWLVAQQTDVISTPCYWRLFNILLGAVYVFCFINVRDGPSRYRVAIFYVIMLLENCILLLLATDFLQGAVWSKVKLSVAVMSGFLIGCAALIIYYTLLHPKSTEISQSFKKSSSGGHSKEEESAYSYKWWNRTLQKEAVDDPFPRQNSSPKAVDQEAVGEEDLPWKKVAEKHHRLLLLKLAMKTGNLSKINAAFGDGGIGDLLCLQGEADVQHPLVKDTSASEGHSKGGFLMSESWSLGKTPADIGQGQKYCPPESSTYASLQDSPVEEEGVAGVPSGGCCKKLPMACSPSNGMVGSGTLYFSAHTDGITPSGNGTVCIVEVPKKSTLETPIKEPDENQDLPVICVSPILSLATNSNFRRSMAEDVGSLCEESEMTNDDSGITEPSGTKGYHLLSTGVLPPSAKGRLIQEEQPCFTSTPKPQAAAVETGPREEAKARRRLEHLIART</sequence>